<gene>
    <name evidence="2" type="ORF">QB898_08525</name>
</gene>
<dbReference type="InterPro" id="IPR036192">
    <property type="entry name" value="Cell_div_ZapA-like_sf"/>
</dbReference>
<organism evidence="2 3">
    <name type="scientific">Ottowia cancrivicina</name>
    <dbReference type="NCBI Taxonomy" id="3040346"/>
    <lineage>
        <taxon>Bacteria</taxon>
        <taxon>Pseudomonadati</taxon>
        <taxon>Pseudomonadota</taxon>
        <taxon>Betaproteobacteria</taxon>
        <taxon>Burkholderiales</taxon>
        <taxon>Comamonadaceae</taxon>
        <taxon>Ottowia</taxon>
    </lineage>
</organism>
<dbReference type="Pfam" id="PF05164">
    <property type="entry name" value="ZapA"/>
    <property type="match status" value="1"/>
</dbReference>
<dbReference type="AlphaFoldDB" id="A0AAW6RLQ9"/>
<keyword evidence="2" id="KW-0132">Cell division</keyword>
<name>A0AAW6RLQ9_9BURK</name>
<dbReference type="RefSeq" id="WP_050714565.1">
    <property type="nucleotide sequence ID" value="NZ_JARVII010000016.1"/>
</dbReference>
<evidence type="ECO:0000313" key="3">
    <source>
        <dbReference type="Proteomes" id="UP001237156"/>
    </source>
</evidence>
<sequence length="121" mass="12524">MKQPVTAPAAQTEVQIMGESYVLACPAGSERRLAEAVARVDEAMCQIRSSGKLRARERIAVLAALNLVFDRDTAAPAKAARPAAAPEAPASGEGLPASDEAALAALLQRLDEALADDGAEE</sequence>
<dbReference type="Proteomes" id="UP001237156">
    <property type="component" value="Unassembled WGS sequence"/>
</dbReference>
<comment type="caution">
    <text evidence="2">The sequence shown here is derived from an EMBL/GenBank/DDBJ whole genome shotgun (WGS) entry which is preliminary data.</text>
</comment>
<protein>
    <submittedName>
        <fullName evidence="2">Cell division protein ZapA</fullName>
    </submittedName>
</protein>
<dbReference type="InterPro" id="IPR042233">
    <property type="entry name" value="Cell_div_ZapA_N"/>
</dbReference>
<dbReference type="Gene3D" id="3.30.160.880">
    <property type="entry name" value="Cell division protein ZapA protomer, N-terminal domain"/>
    <property type="match status" value="1"/>
</dbReference>
<dbReference type="InterPro" id="IPR007838">
    <property type="entry name" value="Cell_div_ZapA-like"/>
</dbReference>
<keyword evidence="2" id="KW-0131">Cell cycle</keyword>
<keyword evidence="3" id="KW-1185">Reference proteome</keyword>
<dbReference type="GO" id="GO:0051301">
    <property type="term" value="P:cell division"/>
    <property type="evidence" value="ECO:0007669"/>
    <property type="project" value="UniProtKB-KW"/>
</dbReference>
<evidence type="ECO:0000256" key="1">
    <source>
        <dbReference type="SAM" id="MobiDB-lite"/>
    </source>
</evidence>
<feature type="region of interest" description="Disordered" evidence="1">
    <location>
        <begin position="76"/>
        <end position="96"/>
    </location>
</feature>
<feature type="compositionally biased region" description="Low complexity" evidence="1">
    <location>
        <begin position="76"/>
        <end position="90"/>
    </location>
</feature>
<proteinExistence type="predicted"/>
<reference evidence="2 3" key="1">
    <citation type="submission" date="2023-04" db="EMBL/GenBank/DDBJ databases">
        <title>Ottowia paracancer sp. nov., isolated from human stomach.</title>
        <authorList>
            <person name="Song Y."/>
        </authorList>
    </citation>
    <scope>NUCLEOTIDE SEQUENCE [LARGE SCALE GENOMIC DNA]</scope>
    <source>
        <strain evidence="2 3">10c7w1</strain>
    </source>
</reference>
<accession>A0AAW6RLQ9</accession>
<dbReference type="EMBL" id="JARVII010000016">
    <property type="protein sequence ID" value="MDG9699752.1"/>
    <property type="molecule type" value="Genomic_DNA"/>
</dbReference>
<dbReference type="SUPFAM" id="SSF102829">
    <property type="entry name" value="Cell division protein ZapA-like"/>
    <property type="match status" value="1"/>
</dbReference>
<evidence type="ECO:0000313" key="2">
    <source>
        <dbReference type="EMBL" id="MDG9699752.1"/>
    </source>
</evidence>